<dbReference type="GO" id="GO:0016020">
    <property type="term" value="C:membrane"/>
    <property type="evidence" value="ECO:0007669"/>
    <property type="project" value="TreeGrafter"/>
</dbReference>
<dbReference type="Pfam" id="PF01237">
    <property type="entry name" value="Oxysterol_BP"/>
    <property type="match status" value="1"/>
</dbReference>
<comment type="similarity">
    <text evidence="1 2">Belongs to the OSBP family.</text>
</comment>
<organism evidence="4 5">
    <name type="scientific">Lachnellula arida</name>
    <dbReference type="NCBI Taxonomy" id="1316785"/>
    <lineage>
        <taxon>Eukaryota</taxon>
        <taxon>Fungi</taxon>
        <taxon>Dikarya</taxon>
        <taxon>Ascomycota</taxon>
        <taxon>Pezizomycotina</taxon>
        <taxon>Leotiomycetes</taxon>
        <taxon>Helotiales</taxon>
        <taxon>Lachnaceae</taxon>
        <taxon>Lachnellula</taxon>
    </lineage>
</organism>
<dbReference type="InterPro" id="IPR037239">
    <property type="entry name" value="OSBP_sf"/>
</dbReference>
<feature type="region of interest" description="Disordered" evidence="3">
    <location>
        <begin position="1"/>
        <end position="41"/>
    </location>
</feature>
<feature type="non-terminal residue" evidence="4">
    <location>
        <position position="1"/>
    </location>
</feature>
<sequence length="423" mass="46955">VLRVHDPTHTNPTPTPLLCPTRSEYDKHSMSSSEKEGAGVSAQNRGSWSAFLKSIASFSGDLSSLTAPPFILSSTSLVEFSSYWAEHPSLFVAPAKEKDPQKRALLVLKWFLSTLKQQYASRSEKFGNEKKPLNPFLGELFLGKWVDGEGETRLVSEQVSHHPPVTAYNISNATHGVQLQGYNAQKASFARTIYVKQIGHAVFSIPAYDETYLITLPNLHIEGLIFGSPFVELNDKSYITSSSGYTAKIDYSGKGWLSGKKNSFTATMYPTGKEKNVLYTVSGQWTKSFDITDGAHKKSELIDSYDAEATPTTLLTVASHEEQDDLESRRAWAKVAKGIAVGDMDLVGNEKNRIEVSQRELRQKEKDEGRTWERRFFSSVESDSVLNQLGPAIGLGAEPEKTGGVWRYDDKKASKQLAKEELK</sequence>
<gene>
    <name evidence="4" type="primary">KES1</name>
    <name evidence="4" type="ORF">LARI1_G004415</name>
</gene>
<dbReference type="Gene3D" id="3.30.70.3490">
    <property type="match status" value="1"/>
</dbReference>
<dbReference type="EMBL" id="QGMF01000170">
    <property type="protein sequence ID" value="TVY18454.1"/>
    <property type="molecule type" value="Genomic_DNA"/>
</dbReference>
<evidence type="ECO:0000256" key="1">
    <source>
        <dbReference type="ARBA" id="ARBA00008842"/>
    </source>
</evidence>
<dbReference type="PROSITE" id="PS01013">
    <property type="entry name" value="OSBP"/>
    <property type="match status" value="1"/>
</dbReference>
<evidence type="ECO:0000256" key="2">
    <source>
        <dbReference type="RuleBase" id="RU003844"/>
    </source>
</evidence>
<dbReference type="GO" id="GO:0008142">
    <property type="term" value="F:oxysterol binding"/>
    <property type="evidence" value="ECO:0007669"/>
    <property type="project" value="TreeGrafter"/>
</dbReference>
<comment type="caution">
    <text evidence="4">The sequence shown here is derived from an EMBL/GenBank/DDBJ whole genome shotgun (WGS) entry which is preliminary data.</text>
</comment>
<dbReference type="Gene3D" id="1.10.287.2720">
    <property type="match status" value="1"/>
</dbReference>
<proteinExistence type="inferred from homology"/>
<dbReference type="Gene3D" id="2.40.160.120">
    <property type="match status" value="1"/>
</dbReference>
<dbReference type="FunFam" id="1.10.287.2720:FF:000003">
    <property type="entry name" value="Oxysterol binding protein"/>
    <property type="match status" value="1"/>
</dbReference>
<dbReference type="FunFam" id="2.40.160.120:FF:000010">
    <property type="entry name" value="Oxysterol-binding protein homolog 4"/>
    <property type="match status" value="1"/>
</dbReference>
<protein>
    <submittedName>
        <fullName evidence="4">Oxysterol-binding protein-like</fullName>
    </submittedName>
</protein>
<dbReference type="InterPro" id="IPR000648">
    <property type="entry name" value="Oxysterol-bd"/>
</dbReference>
<dbReference type="GO" id="GO:0005829">
    <property type="term" value="C:cytosol"/>
    <property type="evidence" value="ECO:0007669"/>
    <property type="project" value="TreeGrafter"/>
</dbReference>
<accession>A0A8T9BEH9</accession>
<evidence type="ECO:0000313" key="4">
    <source>
        <dbReference type="EMBL" id="TVY18454.1"/>
    </source>
</evidence>
<evidence type="ECO:0000313" key="5">
    <source>
        <dbReference type="Proteomes" id="UP000469559"/>
    </source>
</evidence>
<dbReference type="AlphaFoldDB" id="A0A8T9BEH9"/>
<dbReference type="Gene3D" id="6.10.250.1430">
    <property type="match status" value="1"/>
</dbReference>
<feature type="compositionally biased region" description="Low complexity" evidence="3">
    <location>
        <begin position="9"/>
        <end position="21"/>
    </location>
</feature>
<dbReference type="SUPFAM" id="SSF144000">
    <property type="entry name" value="Oxysterol-binding protein-like"/>
    <property type="match status" value="1"/>
</dbReference>
<reference evidence="4 5" key="1">
    <citation type="submission" date="2018-05" db="EMBL/GenBank/DDBJ databases">
        <title>Whole genome sequencing for identification of molecular markers to develop diagnostic detection tools for the regulated plant pathogen Lachnellula willkommii.</title>
        <authorList>
            <person name="Giroux E."/>
            <person name="Bilodeau G."/>
        </authorList>
    </citation>
    <scope>NUCLEOTIDE SEQUENCE [LARGE SCALE GENOMIC DNA]</scope>
    <source>
        <strain evidence="4 5">CBS 203.66</strain>
    </source>
</reference>
<name>A0A8T9BEH9_9HELO</name>
<dbReference type="InterPro" id="IPR018494">
    <property type="entry name" value="Oxysterol-bd_CS"/>
</dbReference>
<dbReference type="OrthoDB" id="14833at2759"/>
<evidence type="ECO:0000256" key="3">
    <source>
        <dbReference type="SAM" id="MobiDB-lite"/>
    </source>
</evidence>
<dbReference type="PANTHER" id="PTHR10972">
    <property type="entry name" value="OXYSTEROL-BINDING PROTEIN-RELATED"/>
    <property type="match status" value="1"/>
</dbReference>
<dbReference type="GO" id="GO:0120009">
    <property type="term" value="P:intermembrane lipid transfer"/>
    <property type="evidence" value="ECO:0007669"/>
    <property type="project" value="UniProtKB-ARBA"/>
</dbReference>
<dbReference type="Proteomes" id="UP000469559">
    <property type="component" value="Unassembled WGS sequence"/>
</dbReference>
<feature type="compositionally biased region" description="Basic and acidic residues" evidence="3">
    <location>
        <begin position="23"/>
        <end position="37"/>
    </location>
</feature>
<keyword evidence="5" id="KW-1185">Reference proteome</keyword>
<dbReference type="PANTHER" id="PTHR10972:SF184">
    <property type="entry name" value="OXYSTEROL-BINDING PROTEIN HOMOLOG 4-RELATED"/>
    <property type="match status" value="1"/>
</dbReference>